<dbReference type="NCBIfam" id="NF006681">
    <property type="entry name" value="PRK09229.1-2"/>
    <property type="match status" value="1"/>
</dbReference>
<organism evidence="3 4">
    <name type="scientific">Nostocoides vanveenii</name>
    <dbReference type="NCBI Taxonomy" id="330835"/>
    <lineage>
        <taxon>Bacteria</taxon>
        <taxon>Bacillati</taxon>
        <taxon>Actinomycetota</taxon>
        <taxon>Actinomycetes</taxon>
        <taxon>Micrococcales</taxon>
        <taxon>Intrasporangiaceae</taxon>
        <taxon>Nostocoides</taxon>
    </lineage>
</organism>
<dbReference type="InterPro" id="IPR010252">
    <property type="entry name" value="HutF"/>
</dbReference>
<dbReference type="InterPro" id="IPR006680">
    <property type="entry name" value="Amidohydro-rel"/>
</dbReference>
<dbReference type="Gene3D" id="2.30.40.10">
    <property type="entry name" value="Urease, subunit C, domain 1"/>
    <property type="match status" value="1"/>
</dbReference>
<dbReference type="NCBIfam" id="TIGR02022">
    <property type="entry name" value="hutF"/>
    <property type="match status" value="1"/>
</dbReference>
<accession>A0ABN2KBD2</accession>
<dbReference type="SUPFAM" id="SSF51556">
    <property type="entry name" value="Metallo-dependent hydrolases"/>
    <property type="match status" value="1"/>
</dbReference>
<keyword evidence="4" id="KW-1185">Reference proteome</keyword>
<dbReference type="EMBL" id="BAAAPN010000024">
    <property type="protein sequence ID" value="GAA1751100.1"/>
    <property type="molecule type" value="Genomic_DNA"/>
</dbReference>
<protein>
    <submittedName>
        <fullName evidence="3">Formimidoylglutamate deiminase</fullName>
    </submittedName>
</protein>
<dbReference type="PANTHER" id="PTHR43794">
    <property type="entry name" value="AMINOHYDROLASE SSNA-RELATED"/>
    <property type="match status" value="1"/>
</dbReference>
<dbReference type="Gene3D" id="3.20.20.140">
    <property type="entry name" value="Metal-dependent hydrolases"/>
    <property type="match status" value="1"/>
</dbReference>
<evidence type="ECO:0000313" key="3">
    <source>
        <dbReference type="EMBL" id="GAA1751100.1"/>
    </source>
</evidence>
<dbReference type="InterPro" id="IPR050287">
    <property type="entry name" value="MTA/SAH_deaminase"/>
</dbReference>
<name>A0ABN2KBD2_9MICO</name>
<comment type="caution">
    <text evidence="3">The sequence shown here is derived from an EMBL/GenBank/DDBJ whole genome shotgun (WGS) entry which is preliminary data.</text>
</comment>
<feature type="domain" description="Amidohydrolase-related" evidence="2">
    <location>
        <begin position="46"/>
        <end position="414"/>
    </location>
</feature>
<proteinExistence type="predicted"/>
<evidence type="ECO:0000256" key="1">
    <source>
        <dbReference type="ARBA" id="ARBA00022801"/>
    </source>
</evidence>
<reference evidence="3 4" key="1">
    <citation type="journal article" date="2019" name="Int. J. Syst. Evol. Microbiol.">
        <title>The Global Catalogue of Microorganisms (GCM) 10K type strain sequencing project: providing services to taxonomists for standard genome sequencing and annotation.</title>
        <authorList>
            <consortium name="The Broad Institute Genomics Platform"/>
            <consortium name="The Broad Institute Genome Sequencing Center for Infectious Disease"/>
            <person name="Wu L."/>
            <person name="Ma J."/>
        </authorList>
    </citation>
    <scope>NUCLEOTIDE SEQUENCE [LARGE SCALE GENOMIC DNA]</scope>
    <source>
        <strain evidence="3 4">JCM 15591</strain>
    </source>
</reference>
<evidence type="ECO:0000313" key="4">
    <source>
        <dbReference type="Proteomes" id="UP001501475"/>
    </source>
</evidence>
<gene>
    <name evidence="3" type="ORF">GCM10009810_09280</name>
</gene>
<dbReference type="PANTHER" id="PTHR43794:SF11">
    <property type="entry name" value="AMIDOHYDROLASE-RELATED DOMAIN-CONTAINING PROTEIN"/>
    <property type="match status" value="1"/>
</dbReference>
<dbReference type="Proteomes" id="UP001501475">
    <property type="component" value="Unassembled WGS sequence"/>
</dbReference>
<dbReference type="InterPro" id="IPR011059">
    <property type="entry name" value="Metal-dep_hydrolase_composite"/>
</dbReference>
<dbReference type="RefSeq" id="WP_344062787.1">
    <property type="nucleotide sequence ID" value="NZ_BAAAPN010000024.1"/>
</dbReference>
<dbReference type="InterPro" id="IPR032466">
    <property type="entry name" value="Metal_Hydrolase"/>
</dbReference>
<keyword evidence="1" id="KW-0378">Hydrolase</keyword>
<sequence>MIAIWARHARLPEGTVPKVRIEIEGERITGITPRCEPEPDDLRLGLVLPGLANGHSHAFHRALRGRVQDTTGNFWTWRDQMYGVARRLTPETYFALAHAVFTEMVTSGFTAVGEFHYLHHGLDGRPYSDPNAMGEAVIAAAQAAGIRLTLLDTLYLAGGLDGSGHVPLDPVQQRFADKDVAAWAGRLNQLRDSATSRIGAAAHSVRAVPKEALEQFASVVGARVVHAHVSEQPAENASCQLIYNRTPTALLEECGIVGDRFTAVHATHVSLADIRMLGRARSFVCFCPTTERDLADGIGPARQFADAGARLTLGSDQNAIIDPFVEARGLEMHERLVSGERGRFSLDELGNAMSRTGYASIGWPDGGVLTVGALADLVAVRRDSMRTVGSRADQIIFSATGDDVTDVLVGGEFVVRDGHHRAGDPSRLLATALSRLHTQ</sequence>
<dbReference type="SUPFAM" id="SSF51338">
    <property type="entry name" value="Composite domain of metallo-dependent hydrolases"/>
    <property type="match status" value="1"/>
</dbReference>
<evidence type="ECO:0000259" key="2">
    <source>
        <dbReference type="Pfam" id="PF01979"/>
    </source>
</evidence>
<dbReference type="Pfam" id="PF01979">
    <property type="entry name" value="Amidohydro_1"/>
    <property type="match status" value="1"/>
</dbReference>